<evidence type="ECO:0000256" key="2">
    <source>
        <dbReference type="ARBA" id="ARBA00022723"/>
    </source>
</evidence>
<evidence type="ECO:0000313" key="6">
    <source>
        <dbReference type="EMBL" id="GAA4439576.1"/>
    </source>
</evidence>
<dbReference type="PROSITE" id="PS00523">
    <property type="entry name" value="SULFATASE_1"/>
    <property type="match status" value="1"/>
</dbReference>
<feature type="domain" description="Sulfatase N-terminal" evidence="5">
    <location>
        <begin position="28"/>
        <end position="299"/>
    </location>
</feature>
<evidence type="ECO:0000256" key="3">
    <source>
        <dbReference type="ARBA" id="ARBA00022801"/>
    </source>
</evidence>
<evidence type="ECO:0000259" key="5">
    <source>
        <dbReference type="Pfam" id="PF00884"/>
    </source>
</evidence>
<dbReference type="Pfam" id="PF00884">
    <property type="entry name" value="Sulfatase"/>
    <property type="match status" value="1"/>
</dbReference>
<evidence type="ECO:0000256" key="4">
    <source>
        <dbReference type="ARBA" id="ARBA00022837"/>
    </source>
</evidence>
<name>A0ABP8LYQ3_9BACT</name>
<dbReference type="Gene3D" id="3.40.720.10">
    <property type="entry name" value="Alkaline Phosphatase, subunit A"/>
    <property type="match status" value="1"/>
</dbReference>
<keyword evidence="7" id="KW-1185">Reference proteome</keyword>
<comment type="caution">
    <text evidence="6">The sequence shown here is derived from an EMBL/GenBank/DDBJ whole genome shotgun (WGS) entry which is preliminary data.</text>
</comment>
<evidence type="ECO:0000256" key="1">
    <source>
        <dbReference type="ARBA" id="ARBA00008779"/>
    </source>
</evidence>
<dbReference type="EMBL" id="BAABEY010000021">
    <property type="protein sequence ID" value="GAA4439576.1"/>
    <property type="molecule type" value="Genomic_DNA"/>
</dbReference>
<dbReference type="InterPro" id="IPR000917">
    <property type="entry name" value="Sulfatase_N"/>
</dbReference>
<dbReference type="InterPro" id="IPR017850">
    <property type="entry name" value="Alkaline_phosphatase_core_sf"/>
</dbReference>
<proteinExistence type="inferred from homology"/>
<keyword evidence="2" id="KW-0479">Metal-binding</keyword>
<evidence type="ECO:0000313" key="7">
    <source>
        <dbReference type="Proteomes" id="UP001501508"/>
    </source>
</evidence>
<dbReference type="Proteomes" id="UP001501508">
    <property type="component" value="Unassembled WGS sequence"/>
</dbReference>
<dbReference type="InterPro" id="IPR024607">
    <property type="entry name" value="Sulfatase_CS"/>
</dbReference>
<accession>A0ABP8LYQ3</accession>
<protein>
    <submittedName>
        <fullName evidence="6">Sulfatase</fullName>
    </submittedName>
</protein>
<dbReference type="PROSITE" id="PS51257">
    <property type="entry name" value="PROKAR_LIPOPROTEIN"/>
    <property type="match status" value="1"/>
</dbReference>
<dbReference type="PANTHER" id="PTHR42693">
    <property type="entry name" value="ARYLSULFATASE FAMILY MEMBER"/>
    <property type="match status" value="1"/>
</dbReference>
<dbReference type="InterPro" id="IPR050738">
    <property type="entry name" value="Sulfatase"/>
</dbReference>
<sequence length="500" mass="56386">MKIILLSPVFLFSVLAACGWGEKEKSRPNFLIIMSDNQSWNHLGAYGDPVVRTPHIDEVAQSGVRFTHAFCSSPSCTPARAALLTGQEIYRLGEGANLWGTLPLEFKTYPDLLEEAGYRVGYEGKGWGPGNVEASGRKRNPGGDFYKSFASFLAGNKTEGKKPWTYWFSSKHPHRPYQVGSGTRAGIDSSAIRVPSYLPDVAATKGDIGDYYAAIQYFDQETGRLLEELKKSGEFENTVIIICSDNGWQMPRGLANLYDFGTRVPLIISWAGLVRSGRTVEDIISLNDVAPTLLELAGVPVPVSYTARSLVPLLSAPQSGRLDKTRNFTVMARERHAFVRQHGLGYPGRAIRTHDFLFIRNMEPDRWPAGDPPLFGDVDAHMLHYAAPTKLYMLEHRDDPKVAPLFHMAFDKRPAEELYDLRNDPDQTVNLAQDSRYRKTKNSLNRQLTAYLKKTNDPRMTGEDLIWDKATYYEPRDFTPRPSEQARKALHLKEVYDYRK</sequence>
<organism evidence="6 7">
    <name type="scientific">Ravibacter arvi</name>
    <dbReference type="NCBI Taxonomy" id="2051041"/>
    <lineage>
        <taxon>Bacteria</taxon>
        <taxon>Pseudomonadati</taxon>
        <taxon>Bacteroidota</taxon>
        <taxon>Cytophagia</taxon>
        <taxon>Cytophagales</taxon>
        <taxon>Spirosomataceae</taxon>
        <taxon>Ravibacter</taxon>
    </lineage>
</organism>
<gene>
    <name evidence="6" type="ORF">GCM10023091_21970</name>
</gene>
<keyword evidence="3" id="KW-0378">Hydrolase</keyword>
<keyword evidence="4" id="KW-0106">Calcium</keyword>
<dbReference type="SUPFAM" id="SSF53649">
    <property type="entry name" value="Alkaline phosphatase-like"/>
    <property type="match status" value="1"/>
</dbReference>
<dbReference type="CDD" id="cd16027">
    <property type="entry name" value="SGSH"/>
    <property type="match status" value="1"/>
</dbReference>
<reference evidence="7" key="1">
    <citation type="journal article" date="2019" name="Int. J. Syst. Evol. Microbiol.">
        <title>The Global Catalogue of Microorganisms (GCM) 10K type strain sequencing project: providing services to taxonomists for standard genome sequencing and annotation.</title>
        <authorList>
            <consortium name="The Broad Institute Genomics Platform"/>
            <consortium name="The Broad Institute Genome Sequencing Center for Infectious Disease"/>
            <person name="Wu L."/>
            <person name="Ma J."/>
        </authorList>
    </citation>
    <scope>NUCLEOTIDE SEQUENCE [LARGE SCALE GENOMIC DNA]</scope>
    <source>
        <strain evidence="7">JCM 31920</strain>
    </source>
</reference>
<dbReference type="PANTHER" id="PTHR42693:SF53">
    <property type="entry name" value="ENDO-4-O-SULFATASE"/>
    <property type="match status" value="1"/>
</dbReference>
<comment type="similarity">
    <text evidence="1">Belongs to the sulfatase family.</text>
</comment>